<dbReference type="PROSITE" id="PS51257">
    <property type="entry name" value="PROKAR_LIPOPROTEIN"/>
    <property type="match status" value="1"/>
</dbReference>
<protein>
    <recommendedName>
        <fullName evidence="5">UPAR/Ly6 domain-containing protein</fullName>
    </recommendedName>
</protein>
<dbReference type="InterPro" id="IPR016054">
    <property type="entry name" value="LY6_UPA_recep-like"/>
</dbReference>
<evidence type="ECO:0000313" key="7">
    <source>
        <dbReference type="Proteomes" id="UP001374579"/>
    </source>
</evidence>
<keyword evidence="1 4" id="KW-0732">Signal</keyword>
<feature type="chain" id="PRO_5042818906" description="UPAR/Ly6 domain-containing protein" evidence="4">
    <location>
        <begin position="33"/>
        <end position="139"/>
    </location>
</feature>
<accession>A0AAN9GFJ0</accession>
<evidence type="ECO:0000256" key="1">
    <source>
        <dbReference type="ARBA" id="ARBA00022729"/>
    </source>
</evidence>
<evidence type="ECO:0000313" key="6">
    <source>
        <dbReference type="EMBL" id="KAK7105874.1"/>
    </source>
</evidence>
<dbReference type="PANTHER" id="PTHR10036">
    <property type="entry name" value="CD59 GLYCOPROTEIN"/>
    <property type="match status" value="1"/>
</dbReference>
<feature type="signal peptide" evidence="4">
    <location>
        <begin position="1"/>
        <end position="32"/>
    </location>
</feature>
<dbReference type="PANTHER" id="PTHR10036:SF3">
    <property type="entry name" value="PROTEIN SLEEPLESS-RELATED"/>
    <property type="match status" value="1"/>
</dbReference>
<evidence type="ECO:0000256" key="2">
    <source>
        <dbReference type="ARBA" id="ARBA00023157"/>
    </source>
</evidence>
<dbReference type="SUPFAM" id="SSF57302">
    <property type="entry name" value="Snake toxin-like"/>
    <property type="match status" value="1"/>
</dbReference>
<dbReference type="AlphaFoldDB" id="A0AAN9GFJ0"/>
<feature type="domain" description="UPAR/Ly6" evidence="5">
    <location>
        <begin position="32"/>
        <end position="114"/>
    </location>
</feature>
<comment type="caution">
    <text evidence="6">The sequence shown here is derived from an EMBL/GenBank/DDBJ whole genome shotgun (WGS) entry which is preliminary data.</text>
</comment>
<dbReference type="Pfam" id="PF00021">
    <property type="entry name" value="UPAR_LY6"/>
    <property type="match status" value="1"/>
</dbReference>
<keyword evidence="3" id="KW-0812">Transmembrane</keyword>
<dbReference type="InterPro" id="IPR045860">
    <property type="entry name" value="Snake_toxin-like_sf"/>
</dbReference>
<evidence type="ECO:0000256" key="4">
    <source>
        <dbReference type="SAM" id="SignalP"/>
    </source>
</evidence>
<organism evidence="6 7">
    <name type="scientific">Littorina saxatilis</name>
    <dbReference type="NCBI Taxonomy" id="31220"/>
    <lineage>
        <taxon>Eukaryota</taxon>
        <taxon>Metazoa</taxon>
        <taxon>Spiralia</taxon>
        <taxon>Lophotrochozoa</taxon>
        <taxon>Mollusca</taxon>
        <taxon>Gastropoda</taxon>
        <taxon>Caenogastropoda</taxon>
        <taxon>Littorinimorpha</taxon>
        <taxon>Littorinoidea</taxon>
        <taxon>Littorinidae</taxon>
        <taxon>Littorina</taxon>
    </lineage>
</organism>
<feature type="transmembrane region" description="Helical" evidence="3">
    <location>
        <begin position="119"/>
        <end position="138"/>
    </location>
</feature>
<proteinExistence type="predicted"/>
<name>A0AAN9GFJ0_9CAEN</name>
<keyword evidence="3" id="KW-0472">Membrane</keyword>
<keyword evidence="3" id="KW-1133">Transmembrane helix</keyword>
<evidence type="ECO:0000256" key="3">
    <source>
        <dbReference type="SAM" id="Phobius"/>
    </source>
</evidence>
<evidence type="ECO:0000259" key="5">
    <source>
        <dbReference type="Pfam" id="PF00021"/>
    </source>
</evidence>
<sequence length="139" mass="15781">MIKLRSSLWYQGASYCLVIILGVSCLFEGTDGLECYSCHFKTRKNVCEQTEITCKFGETCLNVVYRRPLLGIVYSKGCKHREECHAVQNLNDRRICDATPSECVYCCDDDLCNDANMSVTSRFVVVVVAMVTPMFVYIM</sequence>
<dbReference type="Proteomes" id="UP001374579">
    <property type="component" value="Unassembled WGS sequence"/>
</dbReference>
<gene>
    <name evidence="6" type="ORF">V1264_017198</name>
</gene>
<reference evidence="6 7" key="1">
    <citation type="submission" date="2024-02" db="EMBL/GenBank/DDBJ databases">
        <title>Chromosome-scale genome assembly of the rough periwinkle Littorina saxatilis.</title>
        <authorList>
            <person name="De Jode A."/>
            <person name="Faria R."/>
            <person name="Formenti G."/>
            <person name="Sims Y."/>
            <person name="Smith T.P."/>
            <person name="Tracey A."/>
            <person name="Wood J.M.D."/>
            <person name="Zagrodzka Z.B."/>
            <person name="Johannesson K."/>
            <person name="Butlin R.K."/>
            <person name="Leder E.H."/>
        </authorList>
    </citation>
    <scope>NUCLEOTIDE SEQUENCE [LARGE SCALE GENOMIC DNA]</scope>
    <source>
        <strain evidence="6">Snail1</strain>
        <tissue evidence="6">Muscle</tissue>
    </source>
</reference>
<keyword evidence="7" id="KW-1185">Reference proteome</keyword>
<dbReference type="EMBL" id="JBAMIC010000007">
    <property type="protein sequence ID" value="KAK7105874.1"/>
    <property type="molecule type" value="Genomic_DNA"/>
</dbReference>
<keyword evidence="2" id="KW-1015">Disulfide bond</keyword>